<dbReference type="PRINTS" id="PR00959">
    <property type="entry name" value="MEVGALKINASE"/>
</dbReference>
<dbReference type="Pfam" id="PF10509">
    <property type="entry name" value="GalKase_gal_bdg"/>
    <property type="match status" value="1"/>
</dbReference>
<dbReference type="Gene3D" id="3.30.230.10">
    <property type="match status" value="1"/>
</dbReference>
<dbReference type="InterPro" id="IPR006206">
    <property type="entry name" value="Mevalonate/galactokinase"/>
</dbReference>
<keyword evidence="4" id="KW-0547">Nucleotide-binding</keyword>
<evidence type="ECO:0000256" key="8">
    <source>
        <dbReference type="ARBA" id="ARBA00023144"/>
    </source>
</evidence>
<gene>
    <name evidence="14" type="ORF">AVDCRST_MAG76-550</name>
</gene>
<evidence type="ECO:0000256" key="9">
    <source>
        <dbReference type="ARBA" id="ARBA00023277"/>
    </source>
</evidence>
<dbReference type="PROSITE" id="PS00106">
    <property type="entry name" value="GALACTOKINASE"/>
    <property type="match status" value="1"/>
</dbReference>
<evidence type="ECO:0000256" key="10">
    <source>
        <dbReference type="NCBIfam" id="TIGR00131"/>
    </source>
</evidence>
<dbReference type="InterPro" id="IPR014721">
    <property type="entry name" value="Ribsml_uS5_D2-typ_fold_subgr"/>
</dbReference>
<name>A0A6J4HCN5_9ACTN</name>
<evidence type="ECO:0000256" key="7">
    <source>
        <dbReference type="ARBA" id="ARBA00022842"/>
    </source>
</evidence>
<dbReference type="InterPro" id="IPR020568">
    <property type="entry name" value="Ribosomal_Su5_D2-typ_SF"/>
</dbReference>
<keyword evidence="2 14" id="KW-0808">Transferase</keyword>
<dbReference type="PROSITE" id="PS00627">
    <property type="entry name" value="GHMP_KINASES_ATP"/>
    <property type="match status" value="1"/>
</dbReference>
<dbReference type="AlphaFoldDB" id="A0A6J4HCN5"/>
<dbReference type="PRINTS" id="PR00473">
    <property type="entry name" value="GALCTOKINASE"/>
</dbReference>
<evidence type="ECO:0000259" key="12">
    <source>
        <dbReference type="Pfam" id="PF08544"/>
    </source>
</evidence>
<evidence type="ECO:0000259" key="11">
    <source>
        <dbReference type="Pfam" id="PF00288"/>
    </source>
</evidence>
<protein>
    <recommendedName>
        <fullName evidence="10">Galactokinase</fullName>
        <ecNumber evidence="10">2.7.1.6</ecNumber>
    </recommendedName>
</protein>
<dbReference type="PIRSF" id="PIRSF000530">
    <property type="entry name" value="Galactokinase"/>
    <property type="match status" value="1"/>
</dbReference>
<dbReference type="PANTHER" id="PTHR10457">
    <property type="entry name" value="MEVALONATE KINASE/GALACTOKINASE"/>
    <property type="match status" value="1"/>
</dbReference>
<dbReference type="NCBIfam" id="TIGR00131">
    <property type="entry name" value="gal_kin"/>
    <property type="match status" value="1"/>
</dbReference>
<comment type="similarity">
    <text evidence="1">Belongs to the GHMP kinase family. GalK subfamily.</text>
</comment>
<dbReference type="GO" id="GO:0004335">
    <property type="term" value="F:galactokinase activity"/>
    <property type="evidence" value="ECO:0007669"/>
    <property type="project" value="UniProtKB-UniRule"/>
</dbReference>
<keyword evidence="5 14" id="KW-0418">Kinase</keyword>
<dbReference type="EMBL" id="CADCSZ010000035">
    <property type="protein sequence ID" value="CAA9219726.1"/>
    <property type="molecule type" value="Genomic_DNA"/>
</dbReference>
<evidence type="ECO:0000256" key="3">
    <source>
        <dbReference type="ARBA" id="ARBA00022723"/>
    </source>
</evidence>
<keyword evidence="3" id="KW-0479">Metal-binding</keyword>
<evidence type="ECO:0000256" key="5">
    <source>
        <dbReference type="ARBA" id="ARBA00022777"/>
    </source>
</evidence>
<dbReference type="GO" id="GO:0005829">
    <property type="term" value="C:cytosol"/>
    <property type="evidence" value="ECO:0007669"/>
    <property type="project" value="TreeGrafter"/>
</dbReference>
<dbReference type="InterPro" id="IPR000705">
    <property type="entry name" value="Galactokinase"/>
</dbReference>
<evidence type="ECO:0000259" key="13">
    <source>
        <dbReference type="Pfam" id="PF10509"/>
    </source>
</evidence>
<feature type="domain" description="Galactokinase N-terminal" evidence="13">
    <location>
        <begin position="5"/>
        <end position="34"/>
    </location>
</feature>
<dbReference type="SUPFAM" id="SSF55060">
    <property type="entry name" value="GHMP Kinase, C-terminal domain"/>
    <property type="match status" value="1"/>
</dbReference>
<reference evidence="14" key="1">
    <citation type="submission" date="2020-02" db="EMBL/GenBank/DDBJ databases">
        <authorList>
            <person name="Meier V. D."/>
        </authorList>
    </citation>
    <scope>NUCLEOTIDE SEQUENCE</scope>
    <source>
        <strain evidence="14">AVDCRST_MAG76</strain>
    </source>
</reference>
<accession>A0A6J4HCN5</accession>
<dbReference type="InterPro" id="IPR006204">
    <property type="entry name" value="GHMP_kinase_N_dom"/>
</dbReference>
<evidence type="ECO:0000313" key="14">
    <source>
        <dbReference type="EMBL" id="CAA9219726.1"/>
    </source>
</evidence>
<organism evidence="14">
    <name type="scientific">uncultured Acidimicrobiales bacterium</name>
    <dbReference type="NCBI Taxonomy" id="310071"/>
    <lineage>
        <taxon>Bacteria</taxon>
        <taxon>Bacillati</taxon>
        <taxon>Actinomycetota</taxon>
        <taxon>Acidimicrobiia</taxon>
        <taxon>Acidimicrobiales</taxon>
        <taxon>environmental samples</taxon>
    </lineage>
</organism>
<keyword evidence="7" id="KW-0460">Magnesium</keyword>
<evidence type="ECO:0000256" key="2">
    <source>
        <dbReference type="ARBA" id="ARBA00022679"/>
    </source>
</evidence>
<dbReference type="EC" id="2.7.1.6" evidence="10"/>
<evidence type="ECO:0000256" key="4">
    <source>
        <dbReference type="ARBA" id="ARBA00022741"/>
    </source>
</evidence>
<dbReference type="InterPro" id="IPR036554">
    <property type="entry name" value="GHMP_kinase_C_sf"/>
</dbReference>
<evidence type="ECO:0000256" key="1">
    <source>
        <dbReference type="ARBA" id="ARBA00006566"/>
    </source>
</evidence>
<keyword evidence="6" id="KW-0067">ATP-binding</keyword>
<dbReference type="GO" id="GO:0006012">
    <property type="term" value="P:galactose metabolic process"/>
    <property type="evidence" value="ECO:0007669"/>
    <property type="project" value="UniProtKB-UniRule"/>
</dbReference>
<feature type="domain" description="GHMP kinase C-terminal" evidence="12">
    <location>
        <begin position="244"/>
        <end position="314"/>
    </location>
</feature>
<dbReference type="GO" id="GO:0005524">
    <property type="term" value="F:ATP binding"/>
    <property type="evidence" value="ECO:0007669"/>
    <property type="project" value="UniProtKB-UniRule"/>
</dbReference>
<dbReference type="InterPro" id="IPR019741">
    <property type="entry name" value="Galactokinase_CS"/>
</dbReference>
<dbReference type="InterPro" id="IPR019539">
    <property type="entry name" value="GalKase_N"/>
</dbReference>
<dbReference type="InterPro" id="IPR006203">
    <property type="entry name" value="GHMP_knse_ATP-bd_CS"/>
</dbReference>
<dbReference type="GO" id="GO:0046872">
    <property type="term" value="F:metal ion binding"/>
    <property type="evidence" value="ECO:0007669"/>
    <property type="project" value="UniProtKB-KW"/>
</dbReference>
<keyword evidence="9" id="KW-0119">Carbohydrate metabolism</keyword>
<dbReference type="SUPFAM" id="SSF54211">
    <property type="entry name" value="Ribosomal protein S5 domain 2-like"/>
    <property type="match status" value="1"/>
</dbReference>
<dbReference type="Gene3D" id="3.30.70.890">
    <property type="entry name" value="GHMP kinase, C-terminal domain"/>
    <property type="match status" value="1"/>
</dbReference>
<dbReference type="FunFam" id="3.30.70.890:FF:000001">
    <property type="entry name" value="Galactokinase"/>
    <property type="match status" value="1"/>
</dbReference>
<dbReference type="Pfam" id="PF08544">
    <property type="entry name" value="GHMP_kinases_C"/>
    <property type="match status" value="1"/>
</dbReference>
<sequence>MRAWAPGRVNLIGDHTDYTGGFAMPAAIDRGTEVELQRGGSWVELVSDTEPEASRVAVDVTDPMSVHPGWARYVAGVVAVVRPGVGGRGTVRTTLPVGSGLSSSAALEVALALALGFEGTPLELALAAQRAEHLASGVPSGVMDQLASVSGRAGHALLIDCSSYAVVPVPMPEGIDILVADSGRSRTLVGSAYAERRSQCESAADLIGPLREATIHDVERLPDGVLRRRARHVVSENERVLSFADALRRRDMQTAGQLMVQSHNSLRDDFEVSTSALDGLVDRLLGAPGVYGARLTGAGFGGCVVALAEPDSPAAGWRLSAAAGARVQAD</sequence>
<dbReference type="InterPro" id="IPR013750">
    <property type="entry name" value="GHMP_kinase_C_dom"/>
</dbReference>
<dbReference type="Pfam" id="PF00288">
    <property type="entry name" value="GHMP_kinases_N"/>
    <property type="match status" value="1"/>
</dbReference>
<proteinExistence type="inferred from homology"/>
<evidence type="ECO:0000256" key="6">
    <source>
        <dbReference type="ARBA" id="ARBA00022840"/>
    </source>
</evidence>
<keyword evidence="8" id="KW-0299">Galactose metabolism</keyword>
<feature type="domain" description="GHMP kinase N-terminal" evidence="11">
    <location>
        <begin position="73"/>
        <end position="151"/>
    </location>
</feature>
<dbReference type="PANTHER" id="PTHR10457:SF7">
    <property type="entry name" value="GALACTOKINASE-RELATED"/>
    <property type="match status" value="1"/>
</dbReference>